<feature type="compositionally biased region" description="Low complexity" evidence="1">
    <location>
        <begin position="92"/>
        <end position="105"/>
    </location>
</feature>
<dbReference type="Proteomes" id="UP000054495">
    <property type="component" value="Unassembled WGS sequence"/>
</dbReference>
<dbReference type="EMBL" id="KE124780">
    <property type="protein sequence ID" value="EPB80418.1"/>
    <property type="molecule type" value="Genomic_DNA"/>
</dbReference>
<feature type="compositionally biased region" description="Low complexity" evidence="1">
    <location>
        <begin position="59"/>
        <end position="76"/>
    </location>
</feature>
<name>A0A0D6MA41_9BILA</name>
<feature type="region of interest" description="Disordered" evidence="1">
    <location>
        <begin position="1"/>
        <end position="126"/>
    </location>
</feature>
<accession>A0A0D6MA41</accession>
<reference evidence="2 3" key="1">
    <citation type="submission" date="2013-05" db="EMBL/GenBank/DDBJ databases">
        <title>Draft genome of the parasitic nematode Anyclostoma ceylanicum.</title>
        <authorList>
            <person name="Mitreva M."/>
        </authorList>
    </citation>
    <scope>NUCLEOTIDE SEQUENCE [LARGE SCALE GENOMIC DNA]</scope>
</reference>
<proteinExistence type="predicted"/>
<protein>
    <submittedName>
        <fullName evidence="2">Uncharacterized protein</fullName>
    </submittedName>
</protein>
<evidence type="ECO:0000313" key="3">
    <source>
        <dbReference type="Proteomes" id="UP000054495"/>
    </source>
</evidence>
<dbReference type="AlphaFoldDB" id="A0A0D6MA41"/>
<evidence type="ECO:0000256" key="1">
    <source>
        <dbReference type="SAM" id="MobiDB-lite"/>
    </source>
</evidence>
<gene>
    <name evidence="2" type="ORF">ANCCEY_00515</name>
</gene>
<feature type="compositionally biased region" description="Polar residues" evidence="1">
    <location>
        <begin position="110"/>
        <end position="126"/>
    </location>
</feature>
<feature type="non-terminal residue" evidence="2">
    <location>
        <position position="126"/>
    </location>
</feature>
<feature type="compositionally biased region" description="Low complexity" evidence="1">
    <location>
        <begin position="27"/>
        <end position="42"/>
    </location>
</feature>
<organism evidence="2 3">
    <name type="scientific">Ancylostoma ceylanicum</name>
    <dbReference type="NCBI Taxonomy" id="53326"/>
    <lineage>
        <taxon>Eukaryota</taxon>
        <taxon>Metazoa</taxon>
        <taxon>Ecdysozoa</taxon>
        <taxon>Nematoda</taxon>
        <taxon>Chromadorea</taxon>
        <taxon>Rhabditida</taxon>
        <taxon>Rhabditina</taxon>
        <taxon>Rhabditomorpha</taxon>
        <taxon>Strongyloidea</taxon>
        <taxon>Ancylostomatidae</taxon>
        <taxon>Ancylostomatinae</taxon>
        <taxon>Ancylostoma</taxon>
    </lineage>
</organism>
<evidence type="ECO:0000313" key="2">
    <source>
        <dbReference type="EMBL" id="EPB80418.1"/>
    </source>
</evidence>
<keyword evidence="3" id="KW-1185">Reference proteome</keyword>
<sequence>MDRPPKAPAMLDKVNDEESEVDYNMCPQPSSVSSVHSQHNSSMEMAGGAGPSSQAPYGSLAPPSASATSAHSDPSTPLRPSCQASAPGFSSPPQAAPIQQQAPAQEMRLRTSTESAPQQPATGSRR</sequence>